<dbReference type="Gene3D" id="3.40.50.80">
    <property type="entry name" value="Nucleotide-binding domain of ferredoxin-NADP reductase (FNR) module"/>
    <property type="match status" value="1"/>
</dbReference>
<dbReference type="InterPro" id="IPR017938">
    <property type="entry name" value="Riboflavin_synthase-like_b-brl"/>
</dbReference>
<evidence type="ECO:0000256" key="2">
    <source>
        <dbReference type="SAM" id="MobiDB-lite"/>
    </source>
</evidence>
<evidence type="ECO:0000313" key="5">
    <source>
        <dbReference type="Proteomes" id="UP000000321"/>
    </source>
</evidence>
<dbReference type="Gene3D" id="2.40.30.10">
    <property type="entry name" value="Translation factors"/>
    <property type="match status" value="1"/>
</dbReference>
<sequence>MAVQHPRPVLRGGPAARPPMVTSCAPDGDDTPAREAETKFCAAVEIATQTPAGFLDHLAGILADHMPPSRQPGDGLALDLYGARARIEGRGEALAACADASDRGALANMKYLIAWNMREFFGPDVEIAWSGDGEGTSELPQFREMRVVDAWQVTPKLRRVRLTGHDLARFQSGGLHIQILIPPKGRKPVWPSAVPSGIPAWPEGEDKLVLRTYTIRHIDPGAGFVDIDIVLHDGESPGSDWARAVQPGDPVGMIGPGGGGAVPAERMLLAGDETALPAIARMLEEMPADAVGTAIIEVEDAGEIQSLAHPAGFELVWLNREGRAAGTTTLLEEAVVALDWPSQAGTSVWIGCEFKAFKRLRHHCRRHWGLKARDHLVVAYWRGEAEPATGGVHR</sequence>
<reference evidence="4 5" key="1">
    <citation type="journal article" date="2008" name="Appl. Environ. Microbiol.">
        <title>Genomic insights into Mn(II) oxidation by the marine alphaproteobacterium Aurantimonas sp. strain SI85-9A1.</title>
        <authorList>
            <person name="Dick G.J."/>
            <person name="Podell S."/>
            <person name="Johnson H.A."/>
            <person name="Rivera-Espinoza Y."/>
            <person name="Bernier-Latmani R."/>
            <person name="McCarthy J.K."/>
            <person name="Torpey J.W."/>
            <person name="Clement B.G."/>
            <person name="Gaasterland T."/>
            <person name="Tebo B.M."/>
        </authorList>
    </citation>
    <scope>NUCLEOTIDE SEQUENCE [LARGE SCALE GENOMIC DNA]</scope>
    <source>
        <strain evidence="4 5">SI85-9A1</strain>
    </source>
</reference>
<dbReference type="InterPro" id="IPR039374">
    <property type="entry name" value="SIP_fam"/>
</dbReference>
<organism evidence="4 5">
    <name type="scientific">Aurantimonas manganoxydans (strain ATCC BAA-1229 / DSM 21871 / SI85-9A1)</name>
    <dbReference type="NCBI Taxonomy" id="287752"/>
    <lineage>
        <taxon>Bacteria</taxon>
        <taxon>Pseudomonadati</taxon>
        <taxon>Pseudomonadota</taxon>
        <taxon>Alphaproteobacteria</taxon>
        <taxon>Hyphomicrobiales</taxon>
        <taxon>Aurantimonadaceae</taxon>
        <taxon>Aurantimonas</taxon>
    </lineage>
</organism>
<dbReference type="GO" id="GO:0016491">
    <property type="term" value="F:oxidoreductase activity"/>
    <property type="evidence" value="ECO:0007669"/>
    <property type="project" value="InterPro"/>
</dbReference>
<dbReference type="Proteomes" id="UP000000321">
    <property type="component" value="Unassembled WGS sequence"/>
</dbReference>
<name>Q1YKT7_AURMS</name>
<dbReference type="InterPro" id="IPR039261">
    <property type="entry name" value="FNR_nucleotide-bd"/>
</dbReference>
<evidence type="ECO:0000256" key="1">
    <source>
        <dbReference type="ARBA" id="ARBA00035644"/>
    </source>
</evidence>
<dbReference type="EMBL" id="AAPJ01000002">
    <property type="protein sequence ID" value="EAS50436.1"/>
    <property type="molecule type" value="Genomic_DNA"/>
</dbReference>
<comment type="caution">
    <text evidence="4">The sequence shown here is derived from an EMBL/GenBank/DDBJ whole genome shotgun (WGS) entry which is preliminary data.</text>
</comment>
<feature type="domain" description="FAD-binding FR-type" evidence="3">
    <location>
        <begin position="140"/>
        <end position="263"/>
    </location>
</feature>
<dbReference type="Pfam" id="PF04954">
    <property type="entry name" value="SIP"/>
    <property type="match status" value="1"/>
</dbReference>
<protein>
    <submittedName>
        <fullName evidence="4">Putative siderophore-interacting protein</fullName>
    </submittedName>
</protein>
<dbReference type="InterPro" id="IPR013113">
    <property type="entry name" value="SIP_FAD-bd"/>
</dbReference>
<dbReference type="InterPro" id="IPR007037">
    <property type="entry name" value="SIP_rossman_dom"/>
</dbReference>
<gene>
    <name evidence="4" type="ORF">SI859A1_00555</name>
</gene>
<comment type="similarity">
    <text evidence="1">Belongs to the SIP oxidoreductase family.</text>
</comment>
<dbReference type="CDD" id="cd06193">
    <property type="entry name" value="siderophore_interacting"/>
    <property type="match status" value="1"/>
</dbReference>
<evidence type="ECO:0000313" key="4">
    <source>
        <dbReference type="EMBL" id="EAS50436.1"/>
    </source>
</evidence>
<dbReference type="BioCyc" id="AURANTIMONAS:SI859A1_00555-MONOMER"/>
<accession>Q1YKT7</accession>
<dbReference type="HOGENOM" id="CLU_040923_0_0_5"/>
<dbReference type="SUPFAM" id="SSF63380">
    <property type="entry name" value="Riboflavin synthase domain-like"/>
    <property type="match status" value="1"/>
</dbReference>
<evidence type="ECO:0000259" key="3">
    <source>
        <dbReference type="PROSITE" id="PS51384"/>
    </source>
</evidence>
<keyword evidence="5" id="KW-1185">Reference proteome</keyword>
<dbReference type="InterPro" id="IPR017927">
    <property type="entry name" value="FAD-bd_FR_type"/>
</dbReference>
<dbReference type="Pfam" id="PF08021">
    <property type="entry name" value="FAD_binding_9"/>
    <property type="match status" value="1"/>
</dbReference>
<dbReference type="PANTHER" id="PTHR30157:SF0">
    <property type="entry name" value="NADPH-DEPENDENT FERRIC-CHELATE REDUCTASE"/>
    <property type="match status" value="1"/>
</dbReference>
<dbReference type="PANTHER" id="PTHR30157">
    <property type="entry name" value="FERRIC REDUCTASE, NADPH-DEPENDENT"/>
    <property type="match status" value="1"/>
</dbReference>
<dbReference type="AlphaFoldDB" id="Q1YKT7"/>
<feature type="region of interest" description="Disordered" evidence="2">
    <location>
        <begin position="1"/>
        <end position="33"/>
    </location>
</feature>
<proteinExistence type="inferred from homology"/>
<dbReference type="PROSITE" id="PS51384">
    <property type="entry name" value="FAD_FR"/>
    <property type="match status" value="1"/>
</dbReference>